<dbReference type="EMBL" id="CP003219">
    <property type="protein sequence ID" value="AEW94180.1"/>
    <property type="molecule type" value="Genomic_DNA"/>
</dbReference>
<sequence>MADLKNEYASMGSAARSIRAAVAHLPGAVADFRTGMGKLDAFGHLPEAGKAKHTVEQSMRQLAQFADGLHTEWGDEATALTTIADVLRKVDDMLAGKAQGKG</sequence>
<gene>
    <name evidence="1" type="ordered locus">SCATT_18090</name>
</gene>
<proteinExistence type="predicted"/>
<dbReference type="OrthoDB" id="4343555at2"/>
<name>F8JS70_STREN</name>
<evidence type="ECO:0000313" key="1">
    <source>
        <dbReference type="EMBL" id="AEW94180.1"/>
    </source>
</evidence>
<dbReference type="RefSeq" id="WP_014142572.1">
    <property type="nucleotide sequence ID" value="NC_016111.1"/>
</dbReference>
<evidence type="ECO:0000313" key="2">
    <source>
        <dbReference type="Proteomes" id="UP000007842"/>
    </source>
</evidence>
<dbReference type="AlphaFoldDB" id="F8JS70"/>
<dbReference type="HOGENOM" id="CLU_2262331_0_0_11"/>
<keyword evidence="2" id="KW-1185">Reference proteome</keyword>
<dbReference type="Proteomes" id="UP000007842">
    <property type="component" value="Chromosome"/>
</dbReference>
<dbReference type="STRING" id="1003195.SCATT_18090"/>
<organism evidence="1 2">
    <name type="scientific">Streptantibioticus cattleyicolor (strain ATCC 35852 / DSM 46488 / JCM 4925 / NBRC 14057 / NRRL 8057)</name>
    <name type="common">Streptomyces cattleya</name>
    <dbReference type="NCBI Taxonomy" id="1003195"/>
    <lineage>
        <taxon>Bacteria</taxon>
        <taxon>Bacillati</taxon>
        <taxon>Actinomycetota</taxon>
        <taxon>Actinomycetes</taxon>
        <taxon>Kitasatosporales</taxon>
        <taxon>Streptomycetaceae</taxon>
        <taxon>Streptantibioticus</taxon>
    </lineage>
</organism>
<accession>G8WRP6</accession>
<accession>F8JS70</accession>
<reference evidence="2" key="1">
    <citation type="submission" date="2011-12" db="EMBL/GenBank/DDBJ databases">
        <title>Complete genome sequence of Streptomyces cattleya strain DSM 46488.</title>
        <authorList>
            <person name="Ou H.-Y."/>
            <person name="Li P."/>
            <person name="Zhao C."/>
            <person name="O'Hagan D."/>
            <person name="Deng Z."/>
        </authorList>
    </citation>
    <scope>NUCLEOTIDE SEQUENCE [LARGE SCALE GENOMIC DNA]</scope>
    <source>
        <strain evidence="2">ATCC 35852 / DSM 46488 / JCM 4925 / NBRC 14057 / NRRL 8057</strain>
    </source>
</reference>
<dbReference type="KEGG" id="scy:SCATT_18090"/>
<dbReference type="PATRIC" id="fig|1003195.11.peg.3353"/>
<dbReference type="KEGG" id="sct:SCAT_1814"/>
<protein>
    <submittedName>
        <fullName evidence="1">Uncharacterized protein</fullName>
    </submittedName>
</protein>